<accession>D1PVM5</accession>
<evidence type="ECO:0000259" key="3">
    <source>
        <dbReference type="Pfam" id="PF00930"/>
    </source>
</evidence>
<dbReference type="EC" id="3.4.-.-" evidence="4"/>
<keyword evidence="4" id="KW-0378">Hydrolase</keyword>
<evidence type="ECO:0000313" key="4">
    <source>
        <dbReference type="EMBL" id="EFA44595.1"/>
    </source>
</evidence>
<dbReference type="InterPro" id="IPR050278">
    <property type="entry name" value="Serine_Prot_S9B/DPPIV"/>
</dbReference>
<dbReference type="Gene3D" id="3.40.50.1820">
    <property type="entry name" value="alpha/beta hydrolase"/>
    <property type="match status" value="1"/>
</dbReference>
<dbReference type="InterPro" id="IPR029058">
    <property type="entry name" value="AB_hydrolase_fold"/>
</dbReference>
<comment type="caution">
    <text evidence="4">The sequence shown here is derived from an EMBL/GenBank/DDBJ whole genome shotgun (WGS) entry which is preliminary data.</text>
</comment>
<evidence type="ECO:0000313" key="5">
    <source>
        <dbReference type="Proteomes" id="UP000003160"/>
    </source>
</evidence>
<feature type="domain" description="Peptidase S9 prolyl oligopeptidase catalytic" evidence="2">
    <location>
        <begin position="550"/>
        <end position="726"/>
    </location>
</feature>
<evidence type="ECO:0000259" key="2">
    <source>
        <dbReference type="Pfam" id="PF00326"/>
    </source>
</evidence>
<feature type="chain" id="PRO_5003026660" evidence="1">
    <location>
        <begin position="23"/>
        <end position="753"/>
    </location>
</feature>
<sequence>MKPMRKIYTLLWMAACSVSVLAQQVDWNRVERISESALYDTYSRSRVDASWINQSSYLIYSGKKNGRTLYHIMGTDGRKQPLFKNNDSLVSQYAELTGDTTMKADDIKLYGVSLRRNNPTRLYWTRRGKHLVYDRTTGRLAIDRDYKEKRHGRRGSGFGRSAHTNDSLYTMLGDQYNLYIKDNRRGDTTQITFDGKENASYCYNSAKPKLNGNNVSGRWYGHVFIDFVYDDSEVGDLYILDAISGHRPKLRTKKMPLPNEKGVRRFKLFWYNADTRQGRLLPVQGSMTDPTVSMAYGESNDTLWFTRRSRSVDTLQLCRIDLPTGTITEVITEVSKPHLNVTFSGYRFIRGGREILWWSERTGRGNYYLYDVDGKLKNRVTRGDKLVAGRIEHINEKAGYMIFTGYGLENSSDPGYTYYYKADLKGRRQQLLTPGNGTHELQFSPNGRYAIDSYSRMDMPPVYQIVDVEHPGRAREFARTSDKALREKGWQPPVLLKVKAADNVTDLYGVMYLPTNLDKTKKYPIISNVYPGPQDDQLPRRFTIDDNGNQALAEMGFVVINVAPRGSGPLRGRDFYCYGYGNLRDYPLADDKHTIESLARRYPFIDLDRVGIYGHSGGGFMTATAMMTYPDFYKVGVAASGNYDNNNYIQWWGETFHGLVPQDSIPTTMQLAGNLKGKLMLISGDVDDNVPWTSTLRLADALIKHHKRFDMMVLPGKDHGVWSPYYVNLIRYYFKENLLQPTERDMDIIKHAR</sequence>
<dbReference type="InterPro" id="IPR002469">
    <property type="entry name" value="Peptidase_S9B_N"/>
</dbReference>
<feature type="domain" description="Dipeptidylpeptidase IV N-terminal" evidence="3">
    <location>
        <begin position="229"/>
        <end position="461"/>
    </location>
</feature>
<dbReference type="PANTHER" id="PTHR11731">
    <property type="entry name" value="PROTEASE FAMILY S9B,C DIPEPTIDYL-PEPTIDASE IV-RELATED"/>
    <property type="match status" value="1"/>
</dbReference>
<dbReference type="ESTHER" id="9bact-d1pvm5">
    <property type="family name" value="DPP4N_Peptidase_S9"/>
</dbReference>
<proteinExistence type="predicted"/>
<dbReference type="EMBL" id="ACKS01000039">
    <property type="protein sequence ID" value="EFA44595.1"/>
    <property type="molecule type" value="Genomic_DNA"/>
</dbReference>
<dbReference type="PANTHER" id="PTHR11731:SF193">
    <property type="entry name" value="DIPEPTIDYL PEPTIDASE 9"/>
    <property type="match status" value="1"/>
</dbReference>
<organism evidence="4 5">
    <name type="scientific">Hallella bergensis DSM 17361</name>
    <dbReference type="NCBI Taxonomy" id="585502"/>
    <lineage>
        <taxon>Bacteria</taxon>
        <taxon>Pseudomonadati</taxon>
        <taxon>Bacteroidota</taxon>
        <taxon>Bacteroidia</taxon>
        <taxon>Bacteroidales</taxon>
        <taxon>Prevotellaceae</taxon>
        <taxon>Hallella</taxon>
    </lineage>
</organism>
<dbReference type="Gene3D" id="2.140.10.30">
    <property type="entry name" value="Dipeptidylpeptidase IV, N-terminal domain"/>
    <property type="match status" value="1"/>
</dbReference>
<dbReference type="Pfam" id="PF00326">
    <property type="entry name" value="Peptidase_S9"/>
    <property type="match status" value="1"/>
</dbReference>
<gene>
    <name evidence="4" type="ORF">HMPREF0645_1010</name>
</gene>
<dbReference type="Pfam" id="PF00930">
    <property type="entry name" value="DPPIV_N"/>
    <property type="match status" value="1"/>
</dbReference>
<feature type="signal peptide" evidence="1">
    <location>
        <begin position="1"/>
        <end position="22"/>
    </location>
</feature>
<dbReference type="GO" id="GO:0006508">
    <property type="term" value="P:proteolysis"/>
    <property type="evidence" value="ECO:0007669"/>
    <property type="project" value="InterPro"/>
</dbReference>
<dbReference type="InterPro" id="IPR001375">
    <property type="entry name" value="Peptidase_S9_cat"/>
</dbReference>
<dbReference type="GO" id="GO:0008236">
    <property type="term" value="F:serine-type peptidase activity"/>
    <property type="evidence" value="ECO:0007669"/>
    <property type="project" value="InterPro"/>
</dbReference>
<dbReference type="SUPFAM" id="SSF53474">
    <property type="entry name" value="alpha/beta-Hydrolases"/>
    <property type="match status" value="1"/>
</dbReference>
<dbReference type="eggNOG" id="COG1506">
    <property type="taxonomic scope" value="Bacteria"/>
</dbReference>
<dbReference type="GO" id="GO:0008239">
    <property type="term" value="F:dipeptidyl-peptidase activity"/>
    <property type="evidence" value="ECO:0007669"/>
    <property type="project" value="TreeGrafter"/>
</dbReference>
<dbReference type="SUPFAM" id="SSF82171">
    <property type="entry name" value="DPP6 N-terminal domain-like"/>
    <property type="match status" value="1"/>
</dbReference>
<name>D1PVM5_9BACT</name>
<reference evidence="4 5" key="1">
    <citation type="submission" date="2009-10" db="EMBL/GenBank/DDBJ databases">
        <authorList>
            <person name="Qin X."/>
            <person name="Bachman B."/>
            <person name="Battles P."/>
            <person name="Bell A."/>
            <person name="Bess C."/>
            <person name="Bickham C."/>
            <person name="Chaboub L."/>
            <person name="Chen D."/>
            <person name="Coyle M."/>
            <person name="Deiros D.R."/>
            <person name="Dinh H."/>
            <person name="Forbes L."/>
            <person name="Fowler G."/>
            <person name="Francisco L."/>
            <person name="Fu Q."/>
            <person name="Gubbala S."/>
            <person name="Hale W."/>
            <person name="Han Y."/>
            <person name="Hemphill L."/>
            <person name="Highlander S.K."/>
            <person name="Hirani K."/>
            <person name="Hogues M."/>
            <person name="Jackson L."/>
            <person name="Jakkamsetti A."/>
            <person name="Javaid M."/>
            <person name="Jiang H."/>
            <person name="Korchina V."/>
            <person name="Kovar C."/>
            <person name="Lara F."/>
            <person name="Lee S."/>
            <person name="Mata R."/>
            <person name="Mathew T."/>
            <person name="Moen C."/>
            <person name="Morales K."/>
            <person name="Munidasa M."/>
            <person name="Nazareth L."/>
            <person name="Ngo R."/>
            <person name="Nguyen L."/>
            <person name="Okwuonu G."/>
            <person name="Ongeri F."/>
            <person name="Patil S."/>
            <person name="Petrosino J."/>
            <person name="Pham C."/>
            <person name="Pham P."/>
            <person name="Pu L.-L."/>
            <person name="Puazo M."/>
            <person name="Raj R."/>
            <person name="Reid J."/>
            <person name="Rouhana J."/>
            <person name="Saada N."/>
            <person name="Shang Y."/>
            <person name="Simmons D."/>
            <person name="Thornton R."/>
            <person name="Warren J."/>
            <person name="Weissenberger G."/>
            <person name="Zhang J."/>
            <person name="Zhang L."/>
            <person name="Zhou C."/>
            <person name="Zhu D."/>
            <person name="Muzny D."/>
            <person name="Worley K."/>
            <person name="Gibbs R."/>
        </authorList>
    </citation>
    <scope>NUCLEOTIDE SEQUENCE [LARGE SCALE GENOMIC DNA]</scope>
    <source>
        <strain evidence="4 5">DSM 17361</strain>
    </source>
</reference>
<dbReference type="HOGENOM" id="CLU_006105_3_1_10"/>
<dbReference type="Proteomes" id="UP000003160">
    <property type="component" value="Unassembled WGS sequence"/>
</dbReference>
<evidence type="ECO:0000256" key="1">
    <source>
        <dbReference type="SAM" id="SignalP"/>
    </source>
</evidence>
<dbReference type="AlphaFoldDB" id="D1PVM5"/>
<protein>
    <submittedName>
        <fullName evidence="4">Peptidase, S9A/B/C family, catalytic domain protein</fullName>
        <ecNumber evidence="4">3.4.-.-</ecNumber>
    </submittedName>
</protein>
<keyword evidence="1" id="KW-0732">Signal</keyword>
<keyword evidence="5" id="KW-1185">Reference proteome</keyword>